<dbReference type="Pfam" id="PF00011">
    <property type="entry name" value="HSP20"/>
    <property type="match status" value="1"/>
</dbReference>
<organism evidence="4 5">
    <name type="scientific">Simplicispira metamorpha</name>
    <dbReference type="NCBI Taxonomy" id="80881"/>
    <lineage>
        <taxon>Bacteria</taxon>
        <taxon>Pseudomonadati</taxon>
        <taxon>Pseudomonadota</taxon>
        <taxon>Betaproteobacteria</taxon>
        <taxon>Burkholderiales</taxon>
        <taxon>Comamonadaceae</taxon>
        <taxon>Simplicispira</taxon>
    </lineage>
</organism>
<evidence type="ECO:0000313" key="4">
    <source>
        <dbReference type="EMBL" id="TCP19205.1"/>
    </source>
</evidence>
<evidence type="ECO:0000256" key="2">
    <source>
        <dbReference type="RuleBase" id="RU003616"/>
    </source>
</evidence>
<dbReference type="PROSITE" id="PS01031">
    <property type="entry name" value="SHSP"/>
    <property type="match status" value="1"/>
</dbReference>
<accession>A0A4R2NDQ5</accession>
<gene>
    <name evidence="4" type="ORF">EV674_10648</name>
</gene>
<reference evidence="4 5" key="1">
    <citation type="submission" date="2019-03" db="EMBL/GenBank/DDBJ databases">
        <title>Genomic Encyclopedia of Type Strains, Phase IV (KMG-IV): sequencing the most valuable type-strain genomes for metagenomic binning, comparative biology and taxonomic classification.</title>
        <authorList>
            <person name="Goeker M."/>
        </authorList>
    </citation>
    <scope>NUCLEOTIDE SEQUENCE [LARGE SCALE GENOMIC DNA]</scope>
    <source>
        <strain evidence="4 5">DSM 1837</strain>
    </source>
</reference>
<proteinExistence type="inferred from homology"/>
<comment type="caution">
    <text evidence="4">The sequence shown here is derived from an EMBL/GenBank/DDBJ whole genome shotgun (WGS) entry which is preliminary data.</text>
</comment>
<dbReference type="EMBL" id="SLXH01000006">
    <property type="protein sequence ID" value="TCP19205.1"/>
    <property type="molecule type" value="Genomic_DNA"/>
</dbReference>
<dbReference type="Gene3D" id="2.60.40.790">
    <property type="match status" value="1"/>
</dbReference>
<dbReference type="InterPro" id="IPR002068">
    <property type="entry name" value="A-crystallin/Hsp20_dom"/>
</dbReference>
<dbReference type="Proteomes" id="UP000295182">
    <property type="component" value="Unassembled WGS sequence"/>
</dbReference>
<dbReference type="SUPFAM" id="SSF49764">
    <property type="entry name" value="HSP20-like chaperones"/>
    <property type="match status" value="1"/>
</dbReference>
<dbReference type="InterPro" id="IPR031107">
    <property type="entry name" value="Small_HSP"/>
</dbReference>
<dbReference type="PANTHER" id="PTHR11527">
    <property type="entry name" value="HEAT-SHOCK PROTEIN 20 FAMILY MEMBER"/>
    <property type="match status" value="1"/>
</dbReference>
<protein>
    <submittedName>
        <fullName evidence="4">Heat shock protein Hsp20</fullName>
    </submittedName>
</protein>
<comment type="similarity">
    <text evidence="1 2">Belongs to the small heat shock protein (HSP20) family.</text>
</comment>
<keyword evidence="5" id="KW-1185">Reference proteome</keyword>
<dbReference type="CDD" id="cd06471">
    <property type="entry name" value="ACD_LpsHSP_like"/>
    <property type="match status" value="1"/>
</dbReference>
<dbReference type="OrthoDB" id="9808910at2"/>
<evidence type="ECO:0000259" key="3">
    <source>
        <dbReference type="PROSITE" id="PS01031"/>
    </source>
</evidence>
<dbReference type="AlphaFoldDB" id="A0A4R2NDQ5"/>
<feature type="domain" description="SHSP" evidence="3">
    <location>
        <begin position="28"/>
        <end position="142"/>
    </location>
</feature>
<evidence type="ECO:0000256" key="1">
    <source>
        <dbReference type="PROSITE-ProRule" id="PRU00285"/>
    </source>
</evidence>
<keyword evidence="4" id="KW-0346">Stress response</keyword>
<sequence length="142" mass="15867">MNELRTLDPLALDPFDDAFRSLIRPWRFDMPETAPRIKIDLSEQDGSYAVKAEIPGVKKDDIDVRVDGNTVTISAEVKSEKEEKGNGGRVLRRERQEGYASRTFSLACPVDESKVEASYKDGILALTLPKKADISSKRIAIQ</sequence>
<name>A0A4R2NDQ5_9BURK</name>
<evidence type="ECO:0000313" key="5">
    <source>
        <dbReference type="Proteomes" id="UP000295182"/>
    </source>
</evidence>
<dbReference type="RefSeq" id="WP_119012245.1">
    <property type="nucleotide sequence ID" value="NZ_QXNC01000004.1"/>
</dbReference>
<dbReference type="InterPro" id="IPR008978">
    <property type="entry name" value="HSP20-like_chaperone"/>
</dbReference>